<protein>
    <recommendedName>
        <fullName evidence="1">Cytochrome c7-like domain-containing protein</fullName>
    </recommendedName>
</protein>
<feature type="domain" description="Cytochrome c7-like" evidence="1">
    <location>
        <begin position="113"/>
        <end position="173"/>
    </location>
</feature>
<dbReference type="InterPro" id="IPR026352">
    <property type="entry name" value="Nanowire_3heme"/>
</dbReference>
<dbReference type="InterPro" id="IPR029467">
    <property type="entry name" value="Cyt_c7-like"/>
</dbReference>
<dbReference type="Proteomes" id="UP000515733">
    <property type="component" value="Chromosome"/>
</dbReference>
<keyword evidence="3" id="KW-1185">Reference proteome</keyword>
<reference evidence="2 3" key="1">
    <citation type="submission" date="2020-03" db="EMBL/GenBank/DDBJ databases">
        <authorList>
            <consortium name="Genoscope - CEA"/>
            <person name="William W."/>
        </authorList>
    </citation>
    <scope>NUCLEOTIDE SEQUENCE [LARGE SCALE GENOMIC DNA]</scope>
    <source>
        <strain evidence="3">DSM 16959</strain>
    </source>
</reference>
<organism evidence="2 3">
    <name type="scientific">Denitratisoma oestradiolicum</name>
    <dbReference type="NCBI Taxonomy" id="311182"/>
    <lineage>
        <taxon>Bacteria</taxon>
        <taxon>Pseudomonadati</taxon>
        <taxon>Pseudomonadota</taxon>
        <taxon>Betaproteobacteria</taxon>
        <taxon>Nitrosomonadales</taxon>
        <taxon>Sterolibacteriaceae</taxon>
        <taxon>Denitratisoma</taxon>
    </lineage>
</organism>
<evidence type="ECO:0000313" key="3">
    <source>
        <dbReference type="Proteomes" id="UP000515733"/>
    </source>
</evidence>
<accession>A0A6S6XPC5</accession>
<dbReference type="EMBL" id="LR778301">
    <property type="protein sequence ID" value="CAB1367716.1"/>
    <property type="molecule type" value="Genomic_DNA"/>
</dbReference>
<dbReference type="NCBIfam" id="TIGR04257">
    <property type="entry name" value="nanowire_3heme"/>
    <property type="match status" value="1"/>
</dbReference>
<name>A0A6S6XPC5_9PROT</name>
<sequence length="199" mass="22246">MRESIYRAKSINLLRTAAAVFWSVAAVCVWAGDWLPLAKDGVHDPKSPAVKLLQQPRDALSVLTPDTAGNQVRWVESLEKGEIKPRSRLRKETQVRTLDQDILLDIKGSMPIVRFPHKAHTEWLDCSNCHEYPFKSLIGGTKISMFSILQGEQCGVCHGAVSFPLTECLRCHSVPRPKSEQTAPPNLDPSYHLPRKEGP</sequence>
<proteinExistence type="predicted"/>
<evidence type="ECO:0000259" key="1">
    <source>
        <dbReference type="Pfam" id="PF14522"/>
    </source>
</evidence>
<dbReference type="KEGG" id="doe:DENOEST_0551"/>
<evidence type="ECO:0000313" key="2">
    <source>
        <dbReference type="EMBL" id="CAB1367716.1"/>
    </source>
</evidence>
<dbReference type="AlphaFoldDB" id="A0A6S6XPC5"/>
<gene>
    <name evidence="2" type="ORF">DENOEST_0551</name>
</gene>
<dbReference type="SUPFAM" id="SSF48695">
    <property type="entry name" value="Multiheme cytochromes"/>
    <property type="match status" value="1"/>
</dbReference>
<dbReference type="InterPro" id="IPR036280">
    <property type="entry name" value="Multihaem_cyt_sf"/>
</dbReference>
<dbReference type="Gene3D" id="3.90.10.10">
    <property type="entry name" value="Cytochrome C3"/>
    <property type="match status" value="1"/>
</dbReference>
<dbReference type="CDD" id="cd08168">
    <property type="entry name" value="Cytochrom_C3"/>
    <property type="match status" value="1"/>
</dbReference>
<dbReference type="Pfam" id="PF14522">
    <property type="entry name" value="Cytochrome_C7"/>
    <property type="match status" value="1"/>
</dbReference>
<dbReference type="OrthoDB" id="7064487at2"/>